<dbReference type="NCBIfam" id="TIGR03067">
    <property type="entry name" value="Planc_TIGR03067"/>
    <property type="match status" value="1"/>
</dbReference>
<gene>
    <name evidence="2" type="ORF">ETAA1_15530</name>
</gene>
<evidence type="ECO:0000313" key="2">
    <source>
        <dbReference type="EMBL" id="QDU19623.1"/>
    </source>
</evidence>
<protein>
    <recommendedName>
        <fullName evidence="4">Lipocalin-like domain-containing protein</fullName>
    </recommendedName>
</protein>
<dbReference type="AlphaFoldDB" id="A0A517XQ42"/>
<accession>A0A517XQ42</accession>
<feature type="signal peptide" evidence="1">
    <location>
        <begin position="1"/>
        <end position="19"/>
    </location>
</feature>
<dbReference type="Proteomes" id="UP000319576">
    <property type="component" value="Chromosome"/>
</dbReference>
<evidence type="ECO:0000313" key="3">
    <source>
        <dbReference type="Proteomes" id="UP000319576"/>
    </source>
</evidence>
<keyword evidence="3" id="KW-1185">Reference proteome</keyword>
<proteinExistence type="predicted"/>
<organism evidence="2 3">
    <name type="scientific">Urbifossiella limnaea</name>
    <dbReference type="NCBI Taxonomy" id="2528023"/>
    <lineage>
        <taxon>Bacteria</taxon>
        <taxon>Pseudomonadati</taxon>
        <taxon>Planctomycetota</taxon>
        <taxon>Planctomycetia</taxon>
        <taxon>Gemmatales</taxon>
        <taxon>Gemmataceae</taxon>
        <taxon>Urbifossiella</taxon>
    </lineage>
</organism>
<name>A0A517XQ42_9BACT</name>
<evidence type="ECO:0008006" key="4">
    <source>
        <dbReference type="Google" id="ProtNLM"/>
    </source>
</evidence>
<dbReference type="KEGG" id="uli:ETAA1_15530"/>
<reference evidence="2 3" key="1">
    <citation type="submission" date="2019-02" db="EMBL/GenBank/DDBJ databases">
        <title>Deep-cultivation of Planctomycetes and their phenomic and genomic characterization uncovers novel biology.</title>
        <authorList>
            <person name="Wiegand S."/>
            <person name="Jogler M."/>
            <person name="Boedeker C."/>
            <person name="Pinto D."/>
            <person name="Vollmers J."/>
            <person name="Rivas-Marin E."/>
            <person name="Kohn T."/>
            <person name="Peeters S.H."/>
            <person name="Heuer A."/>
            <person name="Rast P."/>
            <person name="Oberbeckmann S."/>
            <person name="Bunk B."/>
            <person name="Jeske O."/>
            <person name="Meyerdierks A."/>
            <person name="Storesund J.E."/>
            <person name="Kallscheuer N."/>
            <person name="Luecker S."/>
            <person name="Lage O.M."/>
            <person name="Pohl T."/>
            <person name="Merkel B.J."/>
            <person name="Hornburger P."/>
            <person name="Mueller R.-W."/>
            <person name="Bruemmer F."/>
            <person name="Labrenz M."/>
            <person name="Spormann A.M."/>
            <person name="Op den Camp H."/>
            <person name="Overmann J."/>
            <person name="Amann R."/>
            <person name="Jetten M.S.M."/>
            <person name="Mascher T."/>
            <person name="Medema M.H."/>
            <person name="Devos D.P."/>
            <person name="Kaster A.-K."/>
            <person name="Ovreas L."/>
            <person name="Rohde M."/>
            <person name="Galperin M.Y."/>
            <person name="Jogler C."/>
        </authorList>
    </citation>
    <scope>NUCLEOTIDE SEQUENCE [LARGE SCALE GENOMIC DNA]</scope>
    <source>
        <strain evidence="2 3">ETA_A1</strain>
    </source>
</reference>
<keyword evidence="1" id="KW-0732">Signal</keyword>
<feature type="chain" id="PRO_5022165916" description="Lipocalin-like domain-containing protein" evidence="1">
    <location>
        <begin position="20"/>
        <end position="140"/>
    </location>
</feature>
<evidence type="ECO:0000256" key="1">
    <source>
        <dbReference type="SAM" id="SignalP"/>
    </source>
</evidence>
<dbReference type="OrthoDB" id="292826at2"/>
<dbReference type="RefSeq" id="WP_145235870.1">
    <property type="nucleotide sequence ID" value="NZ_CP036273.1"/>
</dbReference>
<sequence length="140" mass="14594" precursor="true">MTRFALAAVAFLIGTTVAADDVSLAALAGSYKAVSASHHGKAVPADVLAGFAAKIEKDDLTFSVKGKDYPAKLKLDAKSTPAHLDLAPQDGPDKGRTFPGIVRLEKGEVVLAFTETADRPADFAGGKDVMVVRLKRDGGK</sequence>
<dbReference type="EMBL" id="CP036273">
    <property type="protein sequence ID" value="QDU19623.1"/>
    <property type="molecule type" value="Genomic_DNA"/>
</dbReference>
<dbReference type="InterPro" id="IPR017504">
    <property type="entry name" value="CHP03067_Planctomycetes"/>
</dbReference>